<dbReference type="CDD" id="cd00156">
    <property type="entry name" value="REC"/>
    <property type="match status" value="1"/>
</dbReference>
<keyword evidence="5" id="KW-1185">Reference proteome</keyword>
<evidence type="ECO:0000313" key="4">
    <source>
        <dbReference type="EMBL" id="ABD24937.1"/>
    </source>
</evidence>
<proteinExistence type="predicted"/>
<dbReference type="GO" id="GO:0000160">
    <property type="term" value="P:phosphorelay signal transduction system"/>
    <property type="evidence" value="ECO:0007669"/>
    <property type="project" value="InterPro"/>
</dbReference>
<dbReference type="AlphaFoldDB" id="Q2GB36"/>
<dbReference type="SUPFAM" id="SSF52172">
    <property type="entry name" value="CheY-like"/>
    <property type="match status" value="1"/>
</dbReference>
<dbReference type="STRING" id="279238.Saro_0489"/>
<dbReference type="Pfam" id="PF00072">
    <property type="entry name" value="Response_reg"/>
    <property type="match status" value="1"/>
</dbReference>
<dbReference type="PANTHER" id="PTHR44591:SF3">
    <property type="entry name" value="RESPONSE REGULATORY DOMAIN-CONTAINING PROTEIN"/>
    <property type="match status" value="1"/>
</dbReference>
<dbReference type="RefSeq" id="WP_011444151.1">
    <property type="nucleotide sequence ID" value="NC_007794.1"/>
</dbReference>
<dbReference type="EMBL" id="CP000248">
    <property type="protein sequence ID" value="ABD24937.1"/>
    <property type="molecule type" value="Genomic_DNA"/>
</dbReference>
<dbReference type="SMART" id="SM00448">
    <property type="entry name" value="REC"/>
    <property type="match status" value="1"/>
</dbReference>
<keyword evidence="1 2" id="KW-0597">Phosphoprotein</keyword>
<sequence>MTATIKEPPLVLVVEDGLLVAMAIEDALLERGFGVQVATTLARAEEIITQNLPQAALLDLQLPDGHSVELARRLHEAGCRVAISSALDSGEVFESCHFAARFGKPASPDLLADWVASVTDAGMPNPACPSPGTG</sequence>
<dbReference type="InterPro" id="IPR011006">
    <property type="entry name" value="CheY-like_superfamily"/>
</dbReference>
<evidence type="ECO:0000313" key="5">
    <source>
        <dbReference type="Proteomes" id="UP000009134"/>
    </source>
</evidence>
<feature type="modified residue" description="4-aspartylphosphate" evidence="2">
    <location>
        <position position="59"/>
    </location>
</feature>
<dbReference type="Gene3D" id="3.40.50.2300">
    <property type="match status" value="1"/>
</dbReference>
<feature type="domain" description="Response regulatory" evidence="3">
    <location>
        <begin position="10"/>
        <end position="119"/>
    </location>
</feature>
<evidence type="ECO:0000256" key="1">
    <source>
        <dbReference type="ARBA" id="ARBA00022553"/>
    </source>
</evidence>
<dbReference type="PANTHER" id="PTHR44591">
    <property type="entry name" value="STRESS RESPONSE REGULATOR PROTEIN 1"/>
    <property type="match status" value="1"/>
</dbReference>
<gene>
    <name evidence="4" type="ordered locus">Saro_0489</name>
</gene>
<evidence type="ECO:0000256" key="2">
    <source>
        <dbReference type="PROSITE-ProRule" id="PRU00169"/>
    </source>
</evidence>
<dbReference type="HOGENOM" id="CLU_000445_69_11_5"/>
<dbReference type="Proteomes" id="UP000009134">
    <property type="component" value="Chromosome"/>
</dbReference>
<dbReference type="InterPro" id="IPR050595">
    <property type="entry name" value="Bact_response_regulator"/>
</dbReference>
<organism evidence="4 5">
    <name type="scientific">Novosphingobium aromaticivorans (strain ATCC 700278 / DSM 12444 / CCUG 56034 / CIP 105152 / NBRC 16084 / F199)</name>
    <dbReference type="NCBI Taxonomy" id="279238"/>
    <lineage>
        <taxon>Bacteria</taxon>
        <taxon>Pseudomonadati</taxon>
        <taxon>Pseudomonadota</taxon>
        <taxon>Alphaproteobacteria</taxon>
        <taxon>Sphingomonadales</taxon>
        <taxon>Sphingomonadaceae</taxon>
        <taxon>Novosphingobium</taxon>
    </lineage>
</organism>
<accession>Q2GB36</accession>
<dbReference type="PROSITE" id="PS50110">
    <property type="entry name" value="RESPONSE_REGULATORY"/>
    <property type="match status" value="1"/>
</dbReference>
<dbReference type="KEGG" id="nar:Saro_0489"/>
<reference evidence="5" key="1">
    <citation type="submission" date="2006-01" db="EMBL/GenBank/DDBJ databases">
        <title>Complete sequence of Novosphingobium aromaticivorans DSM 12444.</title>
        <authorList>
            <consortium name="US DOE Joint Genome Institute"/>
            <person name="Copeland A."/>
            <person name="Lucas S."/>
            <person name="Lapidus A."/>
            <person name="Barry K."/>
            <person name="Detter J.C."/>
            <person name="Glavina T."/>
            <person name="Hammon N."/>
            <person name="Israni S."/>
            <person name="Pitluck S."/>
            <person name="Chain P."/>
            <person name="Malfatti S."/>
            <person name="Shin M."/>
            <person name="Vergez L."/>
            <person name="Schmutz J."/>
            <person name="Larimer F."/>
            <person name="Land M."/>
            <person name="Kyrpides N."/>
            <person name="Ivanova N."/>
            <person name="Fredrickson J."/>
            <person name="Balkwill D."/>
            <person name="Romine M.F."/>
            <person name="Richardson P."/>
        </authorList>
    </citation>
    <scope>NUCLEOTIDE SEQUENCE [LARGE SCALE GENOMIC DNA]</scope>
    <source>
        <strain evidence="5">ATCC 700278 / DSM 12444 / CCUG 56034 / CIP 105152 / NBRC 16084 / F199</strain>
    </source>
</reference>
<evidence type="ECO:0000259" key="3">
    <source>
        <dbReference type="PROSITE" id="PS50110"/>
    </source>
</evidence>
<name>Q2GB36_NOVAD</name>
<dbReference type="InterPro" id="IPR001789">
    <property type="entry name" value="Sig_transdc_resp-reg_receiver"/>
</dbReference>
<protein>
    <submittedName>
        <fullName evidence="4">Response regulator receiver domain protein (CheY-like)</fullName>
    </submittedName>
</protein>